<dbReference type="Proteomes" id="UP000000814">
    <property type="component" value="Chromosome"/>
</dbReference>
<accession>Q97K07</accession>
<dbReference type="EMBL" id="AE001437">
    <property type="protein sequence ID" value="AAK79088.1"/>
    <property type="molecule type" value="Genomic_DNA"/>
</dbReference>
<evidence type="ECO:0000313" key="1">
    <source>
        <dbReference type="EMBL" id="AAK79088.1"/>
    </source>
</evidence>
<dbReference type="PATRIC" id="fig|272562.8.peg.1322"/>
<gene>
    <name evidence="1" type="ordered locus">CA_C1114</name>
</gene>
<dbReference type="AlphaFoldDB" id="Q97K07"/>
<reference evidence="1 2" key="1">
    <citation type="journal article" date="2001" name="J. Bacteriol.">
        <title>Genome sequence and comparative analysis of the solvent-producing bacterium Clostridium acetobutylicum.</title>
        <authorList>
            <person name="Nolling J."/>
            <person name="Breton G."/>
            <person name="Omelchenko M.V."/>
            <person name="Makarova K.S."/>
            <person name="Zeng Q."/>
            <person name="Gibson R."/>
            <person name="Lee H.M."/>
            <person name="Dubois J."/>
            <person name="Qiu D."/>
            <person name="Hitti J."/>
            <person name="Wolf Y.I."/>
            <person name="Tatusov R.L."/>
            <person name="Sabathe F."/>
            <person name="Doucette-Stamm L."/>
            <person name="Soucaille P."/>
            <person name="Daly M.J."/>
            <person name="Bennett G.N."/>
            <person name="Koonin E.V."/>
            <person name="Smith D.R."/>
        </authorList>
    </citation>
    <scope>NUCLEOTIDE SEQUENCE [LARGE SCALE GENOMIC DNA]</scope>
    <source>
        <strain evidence="2">ATCC 824 / DSM 792 / JCM 1419 / LMG 5710 / VKM B-1787</strain>
    </source>
</reference>
<dbReference type="HOGENOM" id="CLU_697738_0_0_9"/>
<dbReference type="PIR" id="E97037">
    <property type="entry name" value="E97037"/>
</dbReference>
<evidence type="ECO:0000313" key="2">
    <source>
        <dbReference type="Proteomes" id="UP000000814"/>
    </source>
</evidence>
<protein>
    <submittedName>
        <fullName evidence="1">Uncharacterized protein</fullName>
    </submittedName>
</protein>
<sequence>MGQMSYERYEEIIKKGILKTPLVKLEMLRQEDESVYDEIIKTPLKGSTLNITNQSGCRRSLTMNLNNNDGSFLPTPNGNLWINTKFKFSIGIQDTNGDTIFFPQGVFCLAHSEPEVTSELSNKIVTINASDKWSLSETVTGSIFQIGINQSITDNIRKILNLIKDSKNPILKTILADITQYDLRWDNNSTYGQILKDLGNMFQRDCYYNEMGVLVYEDMPSTESLEVIWNFNKLDRVYMSGKRVFRFDQMYNQVYVRSDTTSGYTYSGLAQNTDLTSSSNIYLNSINTLDISDSKLQSDTACLKEAQYLLEKNKRVQDSIEITCLPLPHATVNKAFTIEDNNLSTFKNYYAIQSVSLPLDLSQNMSILGFRYNDTTDFQDLTSESGNIHELPTGR</sequence>
<dbReference type="KEGG" id="cac:CA_C1114"/>
<dbReference type="eggNOG" id="ENOG5033JVW">
    <property type="taxonomic scope" value="Bacteria"/>
</dbReference>
<dbReference type="RefSeq" id="WP_010964429.1">
    <property type="nucleotide sequence ID" value="NC_003030.1"/>
</dbReference>
<keyword evidence="2" id="KW-1185">Reference proteome</keyword>
<dbReference type="STRING" id="272562.CA_C1114"/>
<name>Q97K07_CLOAB</name>
<dbReference type="GeneID" id="44997625"/>
<organism evidence="1 2">
    <name type="scientific">Clostridium acetobutylicum (strain ATCC 824 / DSM 792 / JCM 1419 / IAM 19013 / LMG 5710 / NBRC 13948 / NRRL B-527 / VKM B-1787 / 2291 / W)</name>
    <dbReference type="NCBI Taxonomy" id="272562"/>
    <lineage>
        <taxon>Bacteria</taxon>
        <taxon>Bacillati</taxon>
        <taxon>Bacillota</taxon>
        <taxon>Clostridia</taxon>
        <taxon>Eubacteriales</taxon>
        <taxon>Clostridiaceae</taxon>
        <taxon>Clostridium</taxon>
    </lineage>
</organism>
<proteinExistence type="predicted"/>